<dbReference type="GO" id="GO:0015749">
    <property type="term" value="P:monosaccharide transmembrane transport"/>
    <property type="evidence" value="ECO:0007669"/>
    <property type="project" value="UniProtKB-ARBA"/>
</dbReference>
<keyword evidence="6" id="KW-0677">Repeat</keyword>
<sequence length="504" mass="56996">MREITKVILRMEGINKKFPGVWALKNVDFELREGEVHGLLGENGAGKSTLIKVLTGVYQKDSGKIFLYGKEVDINSPKEAMDLGMATIYQELSLEPYMNVAENIFLGREIRKGRFLRIIDWKKTHKEAEKILNDLGIAIDTHVIIRDLGIGKQQMVEIAKALSKNAKIIVMDEPTSSLSEREVEELFEVIKRLKKNGISFIYISHKLDEIFQICDRVTVMRDGENVATLDVKNTNKDELIRYMVGRTLDQYFPKIVIEDGKKEALRVENLTRKGFFENVSFSAYTGEVLGIAGLVGAGRTEIVRAIFGADPIDYGKIYIFGEEVQIRSPQDAIKHGIVLLPEDRKRHGLILIHSVLDNVALPSLSLEKYKRGILLNYRVIHDEVSGLIRKLDIKTPSPYKIVSELSGGNQQKVVIAKWLMRFARIFIFDEPTRGIDIGAKVEIYNFINELVKNNACVIMVSSELPEILGMSDRILVIHEGRVTGEFRRGEVDQEKIIRAATGNL</sequence>
<dbReference type="RefSeq" id="WP_149123005.1">
    <property type="nucleotide sequence ID" value="NZ_VTFL01000004.1"/>
</dbReference>
<organism evidence="12">
    <name type="scientific">Dictyoglomus thermophilum</name>
    <dbReference type="NCBI Taxonomy" id="14"/>
    <lineage>
        <taxon>Bacteria</taxon>
        <taxon>Pseudomonadati</taxon>
        <taxon>Dictyoglomota</taxon>
        <taxon>Dictyoglomia</taxon>
        <taxon>Dictyoglomales</taxon>
        <taxon>Dictyoglomaceae</taxon>
        <taxon>Dictyoglomus</taxon>
    </lineage>
</organism>
<dbReference type="PANTHER" id="PTHR43790:SF3">
    <property type="entry name" value="D-ALLOSE IMPORT ATP-BINDING PROTEIN ALSA-RELATED"/>
    <property type="match status" value="1"/>
</dbReference>
<evidence type="ECO:0000256" key="3">
    <source>
        <dbReference type="ARBA" id="ARBA00022448"/>
    </source>
</evidence>
<dbReference type="Pfam" id="PF00005">
    <property type="entry name" value="ABC_tran"/>
    <property type="match status" value="2"/>
</dbReference>
<dbReference type="EMBL" id="DTDV01000007">
    <property type="protein sequence ID" value="HGK23305.1"/>
    <property type="molecule type" value="Genomic_DNA"/>
</dbReference>
<dbReference type="FunFam" id="3.40.50.300:FF:000126">
    <property type="entry name" value="Galactose/methyl galactoside import ATP-binding protein MglA"/>
    <property type="match status" value="1"/>
</dbReference>
<evidence type="ECO:0000256" key="2">
    <source>
        <dbReference type="ARBA" id="ARBA00004533"/>
    </source>
</evidence>
<evidence type="ECO:0000256" key="8">
    <source>
        <dbReference type="ARBA" id="ARBA00022840"/>
    </source>
</evidence>
<dbReference type="PROSITE" id="PS50893">
    <property type="entry name" value="ABC_TRANSPORTER_2"/>
    <property type="match status" value="2"/>
</dbReference>
<dbReference type="SUPFAM" id="SSF52540">
    <property type="entry name" value="P-loop containing nucleoside triphosphate hydrolases"/>
    <property type="match status" value="2"/>
</dbReference>
<dbReference type="FunFam" id="3.40.50.300:FF:000127">
    <property type="entry name" value="Ribose import ATP-binding protein RbsA"/>
    <property type="match status" value="1"/>
</dbReference>
<proteinExistence type="predicted"/>
<comment type="caution">
    <text evidence="12">The sequence shown here is derived from an EMBL/GenBank/DDBJ whole genome shotgun (WGS) entry which is preliminary data.</text>
</comment>
<keyword evidence="5" id="KW-0762">Sugar transport</keyword>
<dbReference type="InterPro" id="IPR017871">
    <property type="entry name" value="ABC_transporter-like_CS"/>
</dbReference>
<gene>
    <name evidence="12" type="ORF">ENU78_02475</name>
</gene>
<accession>A0A7C3KPP1</accession>
<protein>
    <submittedName>
        <fullName evidence="12">Sugar ABC transporter ATP-binding protein</fullName>
    </submittedName>
</protein>
<evidence type="ECO:0000256" key="7">
    <source>
        <dbReference type="ARBA" id="ARBA00022741"/>
    </source>
</evidence>
<feature type="domain" description="ABC transporter" evidence="11">
    <location>
        <begin position="9"/>
        <end position="247"/>
    </location>
</feature>
<dbReference type="PROSITE" id="PS00211">
    <property type="entry name" value="ABC_TRANSPORTER_1"/>
    <property type="match status" value="1"/>
</dbReference>
<keyword evidence="7" id="KW-0547">Nucleotide-binding</keyword>
<name>A0A7C3KPP1_DICTH</name>
<comment type="subcellular location">
    <subcellularLocation>
        <location evidence="2">Cell inner membrane</location>
    </subcellularLocation>
    <subcellularLocation>
        <location evidence="1">Cell membrane</location>
        <topology evidence="1">Peripheral membrane protein</topology>
    </subcellularLocation>
</comment>
<keyword evidence="9" id="KW-1278">Translocase</keyword>
<evidence type="ECO:0000256" key="6">
    <source>
        <dbReference type="ARBA" id="ARBA00022737"/>
    </source>
</evidence>
<dbReference type="GO" id="GO:0005886">
    <property type="term" value="C:plasma membrane"/>
    <property type="evidence" value="ECO:0007669"/>
    <property type="project" value="UniProtKB-SubCell"/>
</dbReference>
<evidence type="ECO:0000256" key="9">
    <source>
        <dbReference type="ARBA" id="ARBA00022967"/>
    </source>
</evidence>
<feature type="domain" description="ABC transporter" evidence="11">
    <location>
        <begin position="255"/>
        <end position="504"/>
    </location>
</feature>
<evidence type="ECO:0000259" key="11">
    <source>
        <dbReference type="PROSITE" id="PS50893"/>
    </source>
</evidence>
<evidence type="ECO:0000256" key="5">
    <source>
        <dbReference type="ARBA" id="ARBA00022597"/>
    </source>
</evidence>
<evidence type="ECO:0000256" key="10">
    <source>
        <dbReference type="ARBA" id="ARBA00023136"/>
    </source>
</evidence>
<keyword evidence="8 12" id="KW-0067">ATP-binding</keyword>
<dbReference type="InterPro" id="IPR050107">
    <property type="entry name" value="ABC_carbohydrate_import_ATPase"/>
</dbReference>
<dbReference type="AlphaFoldDB" id="A0A7C3KPP1"/>
<evidence type="ECO:0000256" key="4">
    <source>
        <dbReference type="ARBA" id="ARBA00022475"/>
    </source>
</evidence>
<reference evidence="12" key="1">
    <citation type="journal article" date="2020" name="mSystems">
        <title>Genome- and Community-Level Interaction Insights into Carbon Utilization and Element Cycling Functions of Hydrothermarchaeota in Hydrothermal Sediment.</title>
        <authorList>
            <person name="Zhou Z."/>
            <person name="Liu Y."/>
            <person name="Xu W."/>
            <person name="Pan J."/>
            <person name="Luo Z.H."/>
            <person name="Li M."/>
        </authorList>
    </citation>
    <scope>NUCLEOTIDE SEQUENCE [LARGE SCALE GENOMIC DNA]</scope>
    <source>
        <strain evidence="12">SpSt-70</strain>
    </source>
</reference>
<keyword evidence="3" id="KW-0813">Transport</keyword>
<keyword evidence="4" id="KW-1003">Cell membrane</keyword>
<dbReference type="SMART" id="SM00382">
    <property type="entry name" value="AAA"/>
    <property type="match status" value="2"/>
</dbReference>
<dbReference type="GO" id="GO:0016887">
    <property type="term" value="F:ATP hydrolysis activity"/>
    <property type="evidence" value="ECO:0007669"/>
    <property type="project" value="InterPro"/>
</dbReference>
<dbReference type="PANTHER" id="PTHR43790">
    <property type="entry name" value="CARBOHYDRATE TRANSPORT ATP-BINDING PROTEIN MG119-RELATED"/>
    <property type="match status" value="1"/>
</dbReference>
<dbReference type="CDD" id="cd03215">
    <property type="entry name" value="ABC_Carb_Monos_II"/>
    <property type="match status" value="1"/>
</dbReference>
<dbReference type="Gene3D" id="3.40.50.300">
    <property type="entry name" value="P-loop containing nucleotide triphosphate hydrolases"/>
    <property type="match status" value="2"/>
</dbReference>
<dbReference type="InterPro" id="IPR003439">
    <property type="entry name" value="ABC_transporter-like_ATP-bd"/>
</dbReference>
<dbReference type="InterPro" id="IPR003593">
    <property type="entry name" value="AAA+_ATPase"/>
</dbReference>
<evidence type="ECO:0000256" key="1">
    <source>
        <dbReference type="ARBA" id="ARBA00004202"/>
    </source>
</evidence>
<dbReference type="InterPro" id="IPR027417">
    <property type="entry name" value="P-loop_NTPase"/>
</dbReference>
<dbReference type="GO" id="GO:0005524">
    <property type="term" value="F:ATP binding"/>
    <property type="evidence" value="ECO:0007669"/>
    <property type="project" value="UniProtKB-KW"/>
</dbReference>
<dbReference type="CDD" id="cd03216">
    <property type="entry name" value="ABC_Carb_Monos_I"/>
    <property type="match status" value="1"/>
</dbReference>
<keyword evidence="10" id="KW-0472">Membrane</keyword>
<evidence type="ECO:0000313" key="12">
    <source>
        <dbReference type="EMBL" id="HGK23305.1"/>
    </source>
</evidence>